<organism evidence="3 4">
    <name type="scientific">Winogradskyella vincentii</name>
    <dbReference type="NCBI Taxonomy" id="2877122"/>
    <lineage>
        <taxon>Bacteria</taxon>
        <taxon>Pseudomonadati</taxon>
        <taxon>Bacteroidota</taxon>
        <taxon>Flavobacteriia</taxon>
        <taxon>Flavobacteriales</taxon>
        <taxon>Flavobacteriaceae</taxon>
        <taxon>Winogradskyella</taxon>
    </lineage>
</organism>
<evidence type="ECO:0000256" key="1">
    <source>
        <dbReference type="SAM" id="MobiDB-lite"/>
    </source>
</evidence>
<feature type="chain" id="PRO_5046742116" description="LTXXQ motif family protein" evidence="2">
    <location>
        <begin position="19"/>
        <end position="197"/>
    </location>
</feature>
<keyword evidence="4" id="KW-1185">Reference proteome</keyword>
<dbReference type="Proteomes" id="UP001198402">
    <property type="component" value="Unassembled WGS sequence"/>
</dbReference>
<name>A0ABS7Y216_9FLAO</name>
<sequence>MRALIFLLVFFQSAYVYAQPPGGGRRGNSNQSQNSGAREVQKFESQKMSGIIEYDSKKTIKKLKLKKSDSVASIVVAKIENHNLQMNKINTENKDLFEGLDIVVNQNMEIARSTQNRELMRETMTMVREKLQPIQEQIRSDEEELNNQLKALLNEDQNEKWLKFQKAEKEKIMPRRRGDDARNRPDNYNNQSRRRRG</sequence>
<gene>
    <name evidence="3" type="ORF">LBV24_11960</name>
</gene>
<evidence type="ECO:0000313" key="4">
    <source>
        <dbReference type="Proteomes" id="UP001198402"/>
    </source>
</evidence>
<dbReference type="EMBL" id="JAIUJS010000006">
    <property type="protein sequence ID" value="MCA0153937.1"/>
    <property type="molecule type" value="Genomic_DNA"/>
</dbReference>
<feature type="signal peptide" evidence="2">
    <location>
        <begin position="1"/>
        <end position="18"/>
    </location>
</feature>
<evidence type="ECO:0008006" key="5">
    <source>
        <dbReference type="Google" id="ProtNLM"/>
    </source>
</evidence>
<dbReference type="RefSeq" id="WP_224478908.1">
    <property type="nucleotide sequence ID" value="NZ_JAIUJS010000006.1"/>
</dbReference>
<feature type="compositionally biased region" description="Basic and acidic residues" evidence="1">
    <location>
        <begin position="165"/>
        <end position="185"/>
    </location>
</feature>
<accession>A0ABS7Y216</accession>
<feature type="region of interest" description="Disordered" evidence="1">
    <location>
        <begin position="22"/>
        <end position="44"/>
    </location>
</feature>
<feature type="region of interest" description="Disordered" evidence="1">
    <location>
        <begin position="165"/>
        <end position="197"/>
    </location>
</feature>
<protein>
    <recommendedName>
        <fullName evidence="5">LTXXQ motif family protein</fullName>
    </recommendedName>
</protein>
<proteinExistence type="predicted"/>
<comment type="caution">
    <text evidence="3">The sequence shown here is derived from an EMBL/GenBank/DDBJ whole genome shotgun (WGS) entry which is preliminary data.</text>
</comment>
<feature type="compositionally biased region" description="Polar residues" evidence="1">
    <location>
        <begin position="27"/>
        <end position="36"/>
    </location>
</feature>
<evidence type="ECO:0000256" key="2">
    <source>
        <dbReference type="SAM" id="SignalP"/>
    </source>
</evidence>
<keyword evidence="2" id="KW-0732">Signal</keyword>
<reference evidence="4" key="1">
    <citation type="submission" date="2023-07" db="EMBL/GenBank/DDBJ databases">
        <authorList>
            <person name="Yue Y."/>
        </authorList>
    </citation>
    <scope>NUCLEOTIDE SEQUENCE [LARGE SCALE GENOMIC DNA]</scope>
    <source>
        <strain evidence="4">2Y89</strain>
    </source>
</reference>
<evidence type="ECO:0000313" key="3">
    <source>
        <dbReference type="EMBL" id="MCA0153937.1"/>
    </source>
</evidence>